<dbReference type="PRINTS" id="PR00413">
    <property type="entry name" value="HADHALOGNASE"/>
</dbReference>
<accession>A0A150L6R8</accession>
<dbReference type="InterPro" id="IPR036412">
    <property type="entry name" value="HAD-like_sf"/>
</dbReference>
<dbReference type="PANTHER" id="PTHR43434:SF26">
    <property type="entry name" value="PYROPHOSPHATASE PPAX"/>
    <property type="match status" value="1"/>
</dbReference>
<dbReference type="RefSeq" id="WP_061570270.1">
    <property type="nucleotide sequence ID" value="NZ_LQYT01000143.1"/>
</dbReference>
<dbReference type="STRING" id="301148.B4135_4167"/>
<feature type="active site" description="Nucleophile" evidence="3">
    <location>
        <position position="8"/>
    </location>
</feature>
<dbReference type="InterPro" id="IPR023198">
    <property type="entry name" value="PGP-like_dom2"/>
</dbReference>
<dbReference type="Gene3D" id="3.40.50.1000">
    <property type="entry name" value="HAD superfamily/HAD-like"/>
    <property type="match status" value="1"/>
</dbReference>
<gene>
    <name evidence="3" type="primary">ppaX</name>
    <name evidence="4" type="ORF">B4135_4167</name>
</gene>
<comment type="caution">
    <text evidence="4">The sequence shown here is derived from an EMBL/GenBank/DDBJ whole genome shotgun (WGS) entry which is preliminary data.</text>
</comment>
<evidence type="ECO:0000256" key="2">
    <source>
        <dbReference type="ARBA" id="ARBA00022842"/>
    </source>
</evidence>
<dbReference type="SFLD" id="SFLDG01135">
    <property type="entry name" value="C1.5.6:_HAD__Beta-PGM__Phospha"/>
    <property type="match status" value="1"/>
</dbReference>
<dbReference type="SFLD" id="SFLDS00003">
    <property type="entry name" value="Haloacid_Dehalogenase"/>
    <property type="match status" value="1"/>
</dbReference>
<dbReference type="InterPro" id="IPR050155">
    <property type="entry name" value="HAD-like_hydrolase_sf"/>
</dbReference>
<dbReference type="InterPro" id="IPR006439">
    <property type="entry name" value="HAD-SF_hydro_IA"/>
</dbReference>
<dbReference type="InterPro" id="IPR041492">
    <property type="entry name" value="HAD_2"/>
</dbReference>
<keyword evidence="1 3" id="KW-0378">Hydrolase</keyword>
<name>A0A150L6R8_9BACI</name>
<dbReference type="EMBL" id="LQYT01000143">
    <property type="protein sequence ID" value="KYD08011.1"/>
    <property type="molecule type" value="Genomic_DNA"/>
</dbReference>
<comment type="catalytic activity">
    <reaction evidence="3">
        <text>diphosphate + H2O = 2 phosphate + H(+)</text>
        <dbReference type="Rhea" id="RHEA:24576"/>
        <dbReference type="ChEBI" id="CHEBI:15377"/>
        <dbReference type="ChEBI" id="CHEBI:15378"/>
        <dbReference type="ChEBI" id="CHEBI:33019"/>
        <dbReference type="ChEBI" id="CHEBI:43474"/>
        <dbReference type="EC" id="3.6.1.1"/>
    </reaction>
</comment>
<evidence type="ECO:0000313" key="5">
    <source>
        <dbReference type="Proteomes" id="UP000075683"/>
    </source>
</evidence>
<dbReference type="NCBIfam" id="TIGR01509">
    <property type="entry name" value="HAD-SF-IA-v3"/>
    <property type="match status" value="1"/>
</dbReference>
<dbReference type="Pfam" id="PF13419">
    <property type="entry name" value="HAD_2"/>
    <property type="match status" value="1"/>
</dbReference>
<comment type="cofactor">
    <cofactor evidence="3">
        <name>Mg(2+)</name>
        <dbReference type="ChEBI" id="CHEBI:18420"/>
    </cofactor>
</comment>
<comment type="function">
    <text evidence="3">Hydrolyzes pyrophosphate formed during P-Ser-HPr dephosphorylation by HPrK/P. Might play a role in controlling the intracellular pyrophosphate pool.</text>
</comment>
<protein>
    <recommendedName>
        <fullName evidence="3">Pyrophosphatase PpaX</fullName>
        <ecNumber evidence="3">3.6.1.1</ecNumber>
    </recommendedName>
</protein>
<evidence type="ECO:0000256" key="3">
    <source>
        <dbReference type="HAMAP-Rule" id="MF_01250"/>
    </source>
</evidence>
<reference evidence="4 5" key="1">
    <citation type="submission" date="2016-01" db="EMBL/GenBank/DDBJ databases">
        <title>Draft Genome Sequences of Seven Thermophilic Sporeformers Isolated from Foods.</title>
        <authorList>
            <person name="Berendsen E.M."/>
            <person name="Wells-Bennik M.H."/>
            <person name="Krawcyk A.O."/>
            <person name="De Jong A."/>
            <person name="Holsappel S."/>
            <person name="Eijlander R.T."/>
            <person name="Kuipers O.P."/>
        </authorList>
    </citation>
    <scope>NUCLEOTIDE SEQUENCE [LARGE SCALE GENOMIC DNA]</scope>
    <source>
        <strain evidence="4 5">B4135</strain>
    </source>
</reference>
<evidence type="ECO:0000256" key="1">
    <source>
        <dbReference type="ARBA" id="ARBA00022801"/>
    </source>
</evidence>
<dbReference type="Gene3D" id="1.10.150.240">
    <property type="entry name" value="Putative phosphatase, domain 2"/>
    <property type="match status" value="1"/>
</dbReference>
<dbReference type="AlphaFoldDB" id="A0A150L6R8"/>
<dbReference type="SUPFAM" id="SSF56784">
    <property type="entry name" value="HAD-like"/>
    <property type="match status" value="1"/>
</dbReference>
<organism evidence="4 5">
    <name type="scientific">Caldibacillus debilis</name>
    <dbReference type="NCBI Taxonomy" id="301148"/>
    <lineage>
        <taxon>Bacteria</taxon>
        <taxon>Bacillati</taxon>
        <taxon>Bacillota</taxon>
        <taxon>Bacilli</taxon>
        <taxon>Bacillales</taxon>
        <taxon>Bacillaceae</taxon>
        <taxon>Caldibacillus</taxon>
    </lineage>
</organism>
<dbReference type="GO" id="GO:0000287">
    <property type="term" value="F:magnesium ion binding"/>
    <property type="evidence" value="ECO:0007669"/>
    <property type="project" value="UniProtKB-UniRule"/>
</dbReference>
<dbReference type="InterPro" id="IPR023733">
    <property type="entry name" value="Pyrophosphatase_Ppax"/>
</dbReference>
<dbReference type="CDD" id="cd02616">
    <property type="entry name" value="HAD_PPase"/>
    <property type="match status" value="1"/>
</dbReference>
<dbReference type="GO" id="GO:0004427">
    <property type="term" value="F:inorganic diphosphate phosphatase activity"/>
    <property type="evidence" value="ECO:0007669"/>
    <property type="project" value="UniProtKB-UniRule"/>
</dbReference>
<dbReference type="GO" id="GO:0008967">
    <property type="term" value="F:phosphoglycolate phosphatase activity"/>
    <property type="evidence" value="ECO:0007669"/>
    <property type="project" value="TreeGrafter"/>
</dbReference>
<dbReference type="SFLD" id="SFLDG01129">
    <property type="entry name" value="C1.5:_HAD__Beta-PGM__Phosphata"/>
    <property type="match status" value="1"/>
</dbReference>
<proteinExistence type="inferred from homology"/>
<dbReference type="Proteomes" id="UP000075683">
    <property type="component" value="Unassembled WGS sequence"/>
</dbReference>
<dbReference type="GO" id="GO:0006281">
    <property type="term" value="P:DNA repair"/>
    <property type="evidence" value="ECO:0007669"/>
    <property type="project" value="TreeGrafter"/>
</dbReference>
<dbReference type="PATRIC" id="fig|301148.3.peg.2546"/>
<dbReference type="FunFam" id="3.40.50.1000:FF:000022">
    <property type="entry name" value="Phosphoglycolate phosphatase"/>
    <property type="match status" value="1"/>
</dbReference>
<dbReference type="HAMAP" id="MF_01250">
    <property type="entry name" value="Pyrophosphat_PpaX"/>
    <property type="match status" value="1"/>
</dbReference>
<dbReference type="PANTHER" id="PTHR43434">
    <property type="entry name" value="PHOSPHOGLYCOLATE PHOSPHATASE"/>
    <property type="match status" value="1"/>
</dbReference>
<sequence>MITVLLFDFDGTLVDTNELIIQSFLHTFGRFCPNRFNREDCISFIGPTLKETFEKIAPDRADEMIACYRAFNRENHNRYIREFPGVYETVRNLHEKGFRLGIVTSKMKEMVHLGLEATRLRPFFPCIISVDEVANPKPHPESVLKAMEFFGARPEETLMIGDNYHDILAGKNAGTKTAGVAWSLKGKDYLRQFHPDYMLDRMSDLLTIVGVEQDEKDDAVSG</sequence>
<keyword evidence="2 3" id="KW-0460">Magnesium</keyword>
<dbReference type="InterPro" id="IPR023214">
    <property type="entry name" value="HAD_sf"/>
</dbReference>
<evidence type="ECO:0000313" key="4">
    <source>
        <dbReference type="EMBL" id="KYD08011.1"/>
    </source>
</evidence>
<comment type="similarity">
    <text evidence="3">Belongs to the HAD-like hydrolase superfamily. PpaX family.</text>
</comment>
<dbReference type="NCBIfam" id="TIGR01549">
    <property type="entry name" value="HAD-SF-IA-v1"/>
    <property type="match status" value="1"/>
</dbReference>
<dbReference type="OrthoDB" id="9807630at2"/>
<dbReference type="GO" id="GO:0005829">
    <property type="term" value="C:cytosol"/>
    <property type="evidence" value="ECO:0007669"/>
    <property type="project" value="TreeGrafter"/>
</dbReference>
<dbReference type="EC" id="3.6.1.1" evidence="3"/>
<dbReference type="NCBIfam" id="NF009804">
    <property type="entry name" value="PRK13288.1"/>
    <property type="match status" value="1"/>
</dbReference>